<dbReference type="Pfam" id="PF17948">
    <property type="entry name" value="DnaT"/>
    <property type="match status" value="1"/>
</dbReference>
<dbReference type="STRING" id="299255.SAMN02745129_1841"/>
<proteinExistence type="predicted"/>
<dbReference type="Gene3D" id="1.10.8.1180">
    <property type="match status" value="1"/>
</dbReference>
<evidence type="ECO:0000313" key="2">
    <source>
        <dbReference type="EMBL" id="SHH32536.1"/>
    </source>
</evidence>
<reference evidence="2 3" key="1">
    <citation type="submission" date="2016-11" db="EMBL/GenBank/DDBJ databases">
        <authorList>
            <person name="Jaros S."/>
            <person name="Januszkiewicz K."/>
            <person name="Wedrychowicz H."/>
        </authorList>
    </citation>
    <scope>NUCLEOTIDE SEQUENCE [LARGE SCALE GENOMIC DNA]</scope>
    <source>
        <strain evidence="2 3">DSM 16917</strain>
    </source>
</reference>
<gene>
    <name evidence="2" type="ORF">SAMN02745129_1841</name>
</gene>
<accession>A0A1M5S253</accession>
<dbReference type="EMBL" id="FQXG01000002">
    <property type="protein sequence ID" value="SHH32536.1"/>
    <property type="molecule type" value="Genomic_DNA"/>
</dbReference>
<protein>
    <recommendedName>
        <fullName evidence="1">DnaT DNA-binding domain-containing protein</fullName>
    </recommendedName>
</protein>
<dbReference type="Proteomes" id="UP000184268">
    <property type="component" value="Unassembled WGS sequence"/>
</dbReference>
<feature type="domain" description="DnaT DNA-binding" evidence="1">
    <location>
        <begin position="124"/>
        <end position="192"/>
    </location>
</feature>
<keyword evidence="3" id="KW-1185">Reference proteome</keyword>
<name>A0A1M5S253_9GAMM</name>
<sequence>MFAGGPFAKIASTYQERYVNQLEFELFDQNRSVSLMARQAYAFALARKAVRGRIRGLDLLDLQRLLVIEVDGKPRTPNQQQLQGYLDELKALGLLVNESGSAQWQGADVALPMRLQADPEGHVFEMTPDWKPSSDVLLHLRLQGIQAEGAIQNSDLYDFISYWVSQPHKQCTQSEWDHQFAKNIARRRNRATGINRR</sequence>
<dbReference type="AlphaFoldDB" id="A0A1M5S253"/>
<organism evidence="2 3">
    <name type="scientific">Ferrimonas marina</name>
    <dbReference type="NCBI Taxonomy" id="299255"/>
    <lineage>
        <taxon>Bacteria</taxon>
        <taxon>Pseudomonadati</taxon>
        <taxon>Pseudomonadota</taxon>
        <taxon>Gammaproteobacteria</taxon>
        <taxon>Alteromonadales</taxon>
        <taxon>Ferrimonadaceae</taxon>
        <taxon>Ferrimonas</taxon>
    </lineage>
</organism>
<evidence type="ECO:0000313" key="3">
    <source>
        <dbReference type="Proteomes" id="UP000184268"/>
    </source>
</evidence>
<dbReference type="InterPro" id="IPR040480">
    <property type="entry name" value="DnaT_DNA_bind"/>
</dbReference>
<evidence type="ECO:0000259" key="1">
    <source>
        <dbReference type="Pfam" id="PF17948"/>
    </source>
</evidence>